<dbReference type="InterPro" id="IPR018392">
    <property type="entry name" value="LysM"/>
</dbReference>
<keyword evidence="5" id="KW-1185">Reference proteome</keyword>
<evidence type="ECO:0000256" key="2">
    <source>
        <dbReference type="SAM" id="SignalP"/>
    </source>
</evidence>
<feature type="compositionally biased region" description="Polar residues" evidence="1">
    <location>
        <begin position="485"/>
        <end position="494"/>
    </location>
</feature>
<feature type="compositionally biased region" description="Acidic residues" evidence="1">
    <location>
        <begin position="530"/>
        <end position="552"/>
    </location>
</feature>
<dbReference type="CDD" id="cd00118">
    <property type="entry name" value="LysM"/>
    <property type="match status" value="3"/>
</dbReference>
<feature type="signal peptide" evidence="2">
    <location>
        <begin position="1"/>
        <end position="22"/>
    </location>
</feature>
<dbReference type="PROSITE" id="PS51782">
    <property type="entry name" value="LYSM"/>
    <property type="match status" value="3"/>
</dbReference>
<evidence type="ECO:0000259" key="3">
    <source>
        <dbReference type="PROSITE" id="PS51782"/>
    </source>
</evidence>
<dbReference type="GO" id="GO:0008932">
    <property type="term" value="F:lytic endotransglycosylase activity"/>
    <property type="evidence" value="ECO:0007669"/>
    <property type="project" value="TreeGrafter"/>
</dbReference>
<dbReference type="PANTHER" id="PTHR33734">
    <property type="entry name" value="LYSM DOMAIN-CONTAINING GPI-ANCHORED PROTEIN 2"/>
    <property type="match status" value="1"/>
</dbReference>
<name>A0AA51NCY3_9BACT</name>
<sequence length="687" mass="79417">MNIKLLLLFTATILILSTQLWAQQVPSRMEFANMDLRLTAGAIKDIQADVDALTRSEKYFQKKLERVDMYMPIIERIFKEEGLPEDFKYLVIQESALVSDAVSSSNAVGFWQFKEISGLENDLRIDRLIDERMNIVSSSRAAATYLKDHNKYFDNWAYALIAYQRGRGGAADVIDDNNFGKSRLKITSDSYWYLKKFLAHKVAFENAIGTSKPPYYLKEVDNVKGTTLKEIAKEENISTELIEEYNKWIKRGKIPEDKNYTVIVPLSNLEKIEKLQSKKKMALENTPGDIDDSQQQNFPLIDNYPSRSDRSIPHEVEINGLDGIYAPAGYTVKKLAETAGVDEFKFRRWNDLKIREELKTGKIYYLRRKRNRAKFYYHTVSQNENMWEISQKYGVKLKKLYRKNRMEPPQDPKEGRVLWLRHNRPSNIPIEYREAPQKKEEAEITESSESQEKKNSEEIILEKKEEKPQEVLLDSISSEDPRVVQDSTITTPTENLPKEEELSVNQTDSIDSEAKAISDKDTTTTRETELAVEEENSESDLEDENELDESDEFDQNDFVEYAIKKGDTFFSIANRFNMKISTLLNVNELEIRDTLSIGQIIKVNKDGYVVEASKVVTEATQEKPKENQTEEPISETVKGSIKHKVTSGDTMYALAKKYNVSLKEIMEWNNKQDYNLKEGELILIKQK</sequence>
<dbReference type="InterPro" id="IPR008258">
    <property type="entry name" value="Transglycosylase_SLT_dom_1"/>
</dbReference>
<dbReference type="RefSeq" id="WP_308351554.1">
    <property type="nucleotide sequence ID" value="NZ_CP129971.1"/>
</dbReference>
<feature type="compositionally biased region" description="Basic and acidic residues" evidence="1">
    <location>
        <begin position="450"/>
        <end position="469"/>
    </location>
</feature>
<gene>
    <name evidence="4" type="ORF">QYS49_35505</name>
</gene>
<dbReference type="Proteomes" id="UP001230496">
    <property type="component" value="Chromosome"/>
</dbReference>
<dbReference type="EMBL" id="CP129971">
    <property type="protein sequence ID" value="WMN13072.1"/>
    <property type="molecule type" value="Genomic_DNA"/>
</dbReference>
<feature type="chain" id="PRO_5041241145" evidence="2">
    <location>
        <begin position="23"/>
        <end position="687"/>
    </location>
</feature>
<dbReference type="InterPro" id="IPR036779">
    <property type="entry name" value="LysM_dom_sf"/>
</dbReference>
<feature type="domain" description="LysM" evidence="3">
    <location>
        <begin position="641"/>
        <end position="687"/>
    </location>
</feature>
<dbReference type="SMART" id="SM00257">
    <property type="entry name" value="LysM"/>
    <property type="match status" value="3"/>
</dbReference>
<dbReference type="Pfam" id="PF01464">
    <property type="entry name" value="SLT"/>
    <property type="match status" value="1"/>
</dbReference>
<dbReference type="Gene3D" id="1.10.530.10">
    <property type="match status" value="1"/>
</dbReference>
<feature type="compositionally biased region" description="Basic and acidic residues" evidence="1">
    <location>
        <begin position="431"/>
        <end position="442"/>
    </location>
</feature>
<feature type="compositionally biased region" description="Basic and acidic residues" evidence="1">
    <location>
        <begin position="512"/>
        <end position="529"/>
    </location>
</feature>
<proteinExistence type="predicted"/>
<accession>A0AA51NCY3</accession>
<dbReference type="KEGG" id="msaa:QYS49_35505"/>
<dbReference type="PANTHER" id="PTHR33734:SF22">
    <property type="entry name" value="MEMBRANE-BOUND LYTIC MUREIN TRANSGLYCOSYLASE D"/>
    <property type="match status" value="1"/>
</dbReference>
<reference evidence="4 5" key="1">
    <citation type="submission" date="2023-08" db="EMBL/GenBank/DDBJ databases">
        <title>Comparative genomics and taxonomic characterization of three novel marine species of genus Marivirga.</title>
        <authorList>
            <person name="Muhammad N."/>
            <person name="Kim S.-G."/>
        </authorList>
    </citation>
    <scope>NUCLEOTIDE SEQUENCE [LARGE SCALE GENOMIC DNA]</scope>
    <source>
        <strain evidence="4 5">BDSF4-3</strain>
    </source>
</reference>
<feature type="region of interest" description="Disordered" evidence="1">
    <location>
        <begin position="429"/>
        <end position="552"/>
    </location>
</feature>
<dbReference type="SUPFAM" id="SSF54106">
    <property type="entry name" value="LysM domain"/>
    <property type="match status" value="3"/>
</dbReference>
<evidence type="ECO:0000313" key="4">
    <source>
        <dbReference type="EMBL" id="WMN13072.1"/>
    </source>
</evidence>
<feature type="domain" description="LysM" evidence="3">
    <location>
        <begin position="559"/>
        <end position="603"/>
    </location>
</feature>
<keyword evidence="2" id="KW-0732">Signal</keyword>
<organism evidence="4 5">
    <name type="scientific">Marivirga salinarum</name>
    <dbReference type="NCBI Taxonomy" id="3059078"/>
    <lineage>
        <taxon>Bacteria</taxon>
        <taxon>Pseudomonadati</taxon>
        <taxon>Bacteroidota</taxon>
        <taxon>Cytophagia</taxon>
        <taxon>Cytophagales</taxon>
        <taxon>Marivirgaceae</taxon>
        <taxon>Marivirga</taxon>
    </lineage>
</organism>
<evidence type="ECO:0000256" key="1">
    <source>
        <dbReference type="SAM" id="MobiDB-lite"/>
    </source>
</evidence>
<dbReference type="AlphaFoldDB" id="A0AA51NCY3"/>
<dbReference type="SUPFAM" id="SSF53955">
    <property type="entry name" value="Lysozyme-like"/>
    <property type="match status" value="1"/>
</dbReference>
<dbReference type="CDD" id="cd16894">
    <property type="entry name" value="MltD-like"/>
    <property type="match status" value="1"/>
</dbReference>
<dbReference type="Gene3D" id="3.10.350.10">
    <property type="entry name" value="LysM domain"/>
    <property type="match status" value="3"/>
</dbReference>
<protein>
    <submittedName>
        <fullName evidence="4">LysM peptidoglycan-binding domain-containing protein</fullName>
    </submittedName>
</protein>
<dbReference type="InterPro" id="IPR023346">
    <property type="entry name" value="Lysozyme-like_dom_sf"/>
</dbReference>
<dbReference type="Pfam" id="PF01476">
    <property type="entry name" value="LysM"/>
    <property type="match status" value="3"/>
</dbReference>
<evidence type="ECO:0000313" key="5">
    <source>
        <dbReference type="Proteomes" id="UP001230496"/>
    </source>
</evidence>
<feature type="domain" description="LysM" evidence="3">
    <location>
        <begin position="376"/>
        <end position="420"/>
    </location>
</feature>